<keyword evidence="1" id="KW-0812">Transmembrane</keyword>
<sequence length="81" mass="9224">YAEAGQMLRVELRFTAPRRAHAGLCLHVDATRHDFSIAADTALSLPINLHTGRRGWLDLPALKLESTWPFGLFRAWSWLRP</sequence>
<accession>T0ZN28</accession>
<protein>
    <submittedName>
        <fullName evidence="1">Transmembrane protein</fullName>
    </submittedName>
</protein>
<comment type="caution">
    <text evidence="1">The sequence shown here is derived from an EMBL/GenBank/DDBJ whole genome shotgun (WGS) entry which is preliminary data.</text>
</comment>
<gene>
    <name evidence="1" type="ORF">B1A_20043</name>
</gene>
<dbReference type="AlphaFoldDB" id="T0ZN28"/>
<keyword evidence="1" id="KW-0472">Membrane</keyword>
<feature type="non-terminal residue" evidence="1">
    <location>
        <position position="1"/>
    </location>
</feature>
<feature type="non-terminal residue" evidence="1">
    <location>
        <position position="81"/>
    </location>
</feature>
<organism evidence="1">
    <name type="scientific">mine drainage metagenome</name>
    <dbReference type="NCBI Taxonomy" id="410659"/>
    <lineage>
        <taxon>unclassified sequences</taxon>
        <taxon>metagenomes</taxon>
        <taxon>ecological metagenomes</taxon>
    </lineage>
</organism>
<reference evidence="1" key="2">
    <citation type="journal article" date="2014" name="ISME J.">
        <title>Microbial stratification in low pH oxic and suboxic macroscopic growths along an acid mine drainage.</title>
        <authorList>
            <person name="Mendez-Garcia C."/>
            <person name="Mesa V."/>
            <person name="Sprenger R.R."/>
            <person name="Richter M."/>
            <person name="Diez M.S."/>
            <person name="Solano J."/>
            <person name="Bargiela R."/>
            <person name="Golyshina O.V."/>
            <person name="Manteca A."/>
            <person name="Ramos J.L."/>
            <person name="Gallego J.R."/>
            <person name="Llorente I."/>
            <person name="Martins Dos Santos V.A."/>
            <person name="Jensen O.N."/>
            <person name="Pelaez A.I."/>
            <person name="Sanchez J."/>
            <person name="Ferrer M."/>
        </authorList>
    </citation>
    <scope>NUCLEOTIDE SEQUENCE</scope>
</reference>
<evidence type="ECO:0000313" key="1">
    <source>
        <dbReference type="EMBL" id="EQD31200.1"/>
    </source>
</evidence>
<proteinExistence type="predicted"/>
<reference evidence="1" key="1">
    <citation type="submission" date="2013-08" db="EMBL/GenBank/DDBJ databases">
        <authorList>
            <person name="Mendez C."/>
            <person name="Richter M."/>
            <person name="Ferrer M."/>
            <person name="Sanchez J."/>
        </authorList>
    </citation>
    <scope>NUCLEOTIDE SEQUENCE</scope>
</reference>
<dbReference type="EMBL" id="AUZX01014785">
    <property type="protein sequence ID" value="EQD31200.1"/>
    <property type="molecule type" value="Genomic_DNA"/>
</dbReference>
<name>T0ZN28_9ZZZZ</name>